<keyword evidence="1" id="KW-0175">Coiled coil</keyword>
<gene>
    <name evidence="3" type="ORF">KC19_4G065600</name>
</gene>
<dbReference type="PANTHER" id="PTHR35761">
    <property type="entry name" value="ATR INTERACTING PROTEIN"/>
    <property type="match status" value="1"/>
</dbReference>
<feature type="region of interest" description="Disordered" evidence="2">
    <location>
        <begin position="398"/>
        <end position="436"/>
    </location>
</feature>
<dbReference type="InterPro" id="IPR044952">
    <property type="entry name" value="SUV2"/>
</dbReference>
<dbReference type="InterPro" id="IPR016024">
    <property type="entry name" value="ARM-type_fold"/>
</dbReference>
<dbReference type="EMBL" id="CM026424">
    <property type="protein sequence ID" value="KAG0579005.1"/>
    <property type="molecule type" value="Genomic_DNA"/>
</dbReference>
<evidence type="ECO:0000256" key="2">
    <source>
        <dbReference type="SAM" id="MobiDB-lite"/>
    </source>
</evidence>
<keyword evidence="4" id="KW-1185">Reference proteome</keyword>
<dbReference type="PANTHER" id="PTHR35761:SF1">
    <property type="entry name" value="PROTEIN SENSITIVE TO UV 2"/>
    <property type="match status" value="1"/>
</dbReference>
<sequence>MVGESGTQSDYDDEWEKLLDSGILEDLIKKAEVENAVKQATQADFPDSQILESLVQKAEQESAVKRASQVVPSFSTPQSRPGLVPPPVLPGDAHIPSLQPSCVISTSAPFPNAAQISGRAQVQSENTFNTRSQVLHGPGLAKPPLPFDLRGSQSYNQDRFENPHTHINLSQYPTQTPRTFGYNPTPVNGAVSTPNQLSNGVSGFGRDGEVSQLRTRLLKADSELNELRKRVAAQASSQHVPQFQQKELERLSLELSFKDQEVLEARRARDEKDDRLRDAQASVAALKEELQFLQRLRKADAAGTKRYREEGAVEAAVRAGPSYSQDDESDEFFAACSDRLLEVTNAHAKAQFKKLDQGQDTLRETEKPRHVAAHKAVTPKETSDANVLKARTVNDGCVTSDQKKSKVSPLQASEVPGSEHTPGGNGASAPAPQQVIPSRGLGLEDEIIPRELSHTLQQIWNPRGAQNGSVSLISELFAVCRDQLYILLSHKGALKDAVKGQTLSNTASSKSITGLKRKQALDAESKTKMQESVGSKLHNALAKVANKLMPSSTILPLLLEYCDSDNVELVQNALHVLRCILRHDSLCRDEVLPRKNLGSPSVSKQGGISESFSRLNFTYEGTGWFIPSDYTRQEKNSVPVFSSPRVFCGVSKLPNETTKGSVGPEQIEHQRNVDGEEDPSLRHCIDGADIASLDPSPFLNWLRKMAAHPSNLGISFEATATIALLVAHSEPVAERAQFGFLLWNHDRSVAPLLKKAAGLRVQLQAIRLVHLLLHCPTLLRIFCSALDTSYGGCVCSPKSGGTHTPGLEVQGKGECKVVLDGVLSTLEDSGSSLQDYVLRRDAIRLLTYLASSGDAAIRILLHAQIKWDQSVPFKESNNSLEGGNALQSENLQEGSRMNTGTGDVVAPRADKEKCFDILCKLISLLARELRAEEDEAMKGGLGVEEDRASLIREALTLFSKLLSNQSYSREVLDYIVASTETTRLVLGVIDELISRGSPARRGSSSSTDVVELARGLQKRILLELAP</sequence>
<dbReference type="SUPFAM" id="SSF48371">
    <property type="entry name" value="ARM repeat"/>
    <property type="match status" value="1"/>
</dbReference>
<accession>A0A8T0I7N7</accession>
<dbReference type="AlphaFoldDB" id="A0A8T0I7N7"/>
<feature type="coiled-coil region" evidence="1">
    <location>
        <begin position="269"/>
        <end position="296"/>
    </location>
</feature>
<name>A0A8T0I7N7_CERPU</name>
<proteinExistence type="predicted"/>
<evidence type="ECO:0000313" key="3">
    <source>
        <dbReference type="EMBL" id="KAG0579005.1"/>
    </source>
</evidence>
<protein>
    <submittedName>
        <fullName evidence="3">Uncharacterized protein</fullName>
    </submittedName>
</protein>
<feature type="compositionally biased region" description="Basic and acidic residues" evidence="2">
    <location>
        <begin position="358"/>
        <end position="369"/>
    </location>
</feature>
<comment type="caution">
    <text evidence="3">The sequence shown here is derived from an EMBL/GenBank/DDBJ whole genome shotgun (WGS) entry which is preliminary data.</text>
</comment>
<reference evidence="3" key="1">
    <citation type="submission" date="2020-06" db="EMBL/GenBank/DDBJ databases">
        <title>WGS assembly of Ceratodon purpureus strain R40.</title>
        <authorList>
            <person name="Carey S.B."/>
            <person name="Jenkins J."/>
            <person name="Shu S."/>
            <person name="Lovell J.T."/>
            <person name="Sreedasyam A."/>
            <person name="Maumus F."/>
            <person name="Tiley G.P."/>
            <person name="Fernandez-Pozo N."/>
            <person name="Barry K."/>
            <person name="Chen C."/>
            <person name="Wang M."/>
            <person name="Lipzen A."/>
            <person name="Daum C."/>
            <person name="Saski C.A."/>
            <person name="Payton A.C."/>
            <person name="Mcbreen J.C."/>
            <person name="Conrad R.E."/>
            <person name="Kollar L.M."/>
            <person name="Olsson S."/>
            <person name="Huttunen S."/>
            <person name="Landis J.B."/>
            <person name="Wickett N.J."/>
            <person name="Johnson M.G."/>
            <person name="Rensing S.A."/>
            <person name="Grimwood J."/>
            <person name="Schmutz J."/>
            <person name="Mcdaniel S.F."/>
        </authorList>
    </citation>
    <scope>NUCLEOTIDE SEQUENCE</scope>
    <source>
        <strain evidence="3">R40</strain>
    </source>
</reference>
<evidence type="ECO:0000313" key="4">
    <source>
        <dbReference type="Proteomes" id="UP000822688"/>
    </source>
</evidence>
<dbReference type="GO" id="GO:0006974">
    <property type="term" value="P:DNA damage response"/>
    <property type="evidence" value="ECO:0007669"/>
    <property type="project" value="InterPro"/>
</dbReference>
<feature type="region of interest" description="Disordered" evidence="2">
    <location>
        <begin position="358"/>
        <end position="383"/>
    </location>
</feature>
<evidence type="ECO:0000256" key="1">
    <source>
        <dbReference type="SAM" id="Coils"/>
    </source>
</evidence>
<dbReference type="Proteomes" id="UP000822688">
    <property type="component" value="Chromosome 4"/>
</dbReference>
<organism evidence="3 4">
    <name type="scientific">Ceratodon purpureus</name>
    <name type="common">Fire moss</name>
    <name type="synonym">Dicranum purpureum</name>
    <dbReference type="NCBI Taxonomy" id="3225"/>
    <lineage>
        <taxon>Eukaryota</taxon>
        <taxon>Viridiplantae</taxon>
        <taxon>Streptophyta</taxon>
        <taxon>Embryophyta</taxon>
        <taxon>Bryophyta</taxon>
        <taxon>Bryophytina</taxon>
        <taxon>Bryopsida</taxon>
        <taxon>Dicranidae</taxon>
        <taxon>Pseudoditrichales</taxon>
        <taxon>Ditrichaceae</taxon>
        <taxon>Ceratodon</taxon>
    </lineage>
</organism>